<feature type="region of interest" description="Disordered" evidence="7">
    <location>
        <begin position="1"/>
        <end position="44"/>
    </location>
</feature>
<feature type="region of interest" description="Disordered" evidence="7">
    <location>
        <begin position="95"/>
        <end position="119"/>
    </location>
</feature>
<evidence type="ECO:0000259" key="8">
    <source>
        <dbReference type="PROSITE" id="PS50114"/>
    </source>
</evidence>
<proteinExistence type="predicted"/>
<dbReference type="Proteomes" id="UP001174691">
    <property type="component" value="Unassembled WGS sequence"/>
</dbReference>
<dbReference type="GO" id="GO:0043565">
    <property type="term" value="F:sequence-specific DNA binding"/>
    <property type="evidence" value="ECO:0007669"/>
    <property type="project" value="InterPro"/>
</dbReference>
<reference evidence="9" key="1">
    <citation type="submission" date="2022-07" db="EMBL/GenBank/DDBJ databases">
        <title>Fungi with potential for degradation of polypropylene.</title>
        <authorList>
            <person name="Gostincar C."/>
        </authorList>
    </citation>
    <scope>NUCLEOTIDE SEQUENCE</scope>
    <source>
        <strain evidence="9">EXF-13287</strain>
    </source>
</reference>
<dbReference type="EMBL" id="JANBVN010000012">
    <property type="protein sequence ID" value="KAJ9162391.1"/>
    <property type="molecule type" value="Genomic_DNA"/>
</dbReference>
<dbReference type="SUPFAM" id="SSF57716">
    <property type="entry name" value="Glucocorticoid receptor-like (DNA-binding domain)"/>
    <property type="match status" value="1"/>
</dbReference>
<dbReference type="InterPro" id="IPR000679">
    <property type="entry name" value="Znf_GATA"/>
</dbReference>
<comment type="caution">
    <text evidence="9">The sequence shown here is derived from an EMBL/GenBank/DDBJ whole genome shotgun (WGS) entry which is preliminary data.</text>
</comment>
<keyword evidence="2 6" id="KW-0863">Zinc-finger</keyword>
<dbReference type="Pfam" id="PF00320">
    <property type="entry name" value="GATA"/>
    <property type="match status" value="1"/>
</dbReference>
<protein>
    <recommendedName>
        <fullName evidence="8">GATA-type domain-containing protein</fullName>
    </recommendedName>
</protein>
<dbReference type="PROSITE" id="PS50114">
    <property type="entry name" value="GATA_ZN_FINGER_2"/>
    <property type="match status" value="1"/>
</dbReference>
<dbReference type="GO" id="GO:0008270">
    <property type="term" value="F:zinc ion binding"/>
    <property type="evidence" value="ECO:0007669"/>
    <property type="project" value="UniProtKB-KW"/>
</dbReference>
<evidence type="ECO:0000256" key="6">
    <source>
        <dbReference type="PROSITE-ProRule" id="PRU00094"/>
    </source>
</evidence>
<dbReference type="InterPro" id="IPR013088">
    <property type="entry name" value="Znf_NHR/GATA"/>
</dbReference>
<evidence type="ECO:0000313" key="9">
    <source>
        <dbReference type="EMBL" id="KAJ9162391.1"/>
    </source>
</evidence>
<evidence type="ECO:0000256" key="7">
    <source>
        <dbReference type="SAM" id="MobiDB-lite"/>
    </source>
</evidence>
<keyword evidence="5" id="KW-0804">Transcription</keyword>
<evidence type="ECO:0000313" key="10">
    <source>
        <dbReference type="Proteomes" id="UP001174691"/>
    </source>
</evidence>
<keyword evidence="4" id="KW-0805">Transcription regulation</keyword>
<dbReference type="GO" id="GO:0006355">
    <property type="term" value="P:regulation of DNA-templated transcription"/>
    <property type="evidence" value="ECO:0007669"/>
    <property type="project" value="InterPro"/>
</dbReference>
<evidence type="ECO:0000256" key="2">
    <source>
        <dbReference type="ARBA" id="ARBA00022771"/>
    </source>
</evidence>
<evidence type="ECO:0000256" key="1">
    <source>
        <dbReference type="ARBA" id="ARBA00022723"/>
    </source>
</evidence>
<dbReference type="SMART" id="SM00401">
    <property type="entry name" value="ZnF_GATA"/>
    <property type="match status" value="1"/>
</dbReference>
<dbReference type="PANTHER" id="PTHR47172:SF24">
    <property type="entry name" value="GATA ZINC FINGER DOMAIN-CONTAINING PROTEIN 14-RELATED"/>
    <property type="match status" value="1"/>
</dbReference>
<gene>
    <name evidence="9" type="ORF">NKR19_g1378</name>
</gene>
<sequence length="290" mass="32629">MPERARTPGTSIERGNTEPIPLDKQGHGHEIASDPKYSADEASYQSWDDDAAYWEEGDEEGVPMADQDYPDGQVTAAVSTERRYPEMDLTIDDDAANKADTDKPGTVATEKPRRRLPREGHAPCDECGISDTKHWRKGPNGPSTLCDKCGRRWTDEQVAKEEHAPCQGKDCHKRFSVYWHRGSNGPGTLCHGCGLKWSRAQRAKEEHAECQGEGCHVTFSQGWYNGPHGKETLCEKCYRRQLRDKILEKEHAQCLGVGCDTRYSTSWHSGPHGPGTLCRKCYRQYYAKNT</sequence>
<dbReference type="AlphaFoldDB" id="A0AA38SCV5"/>
<keyword evidence="3" id="KW-0862">Zinc</keyword>
<keyword evidence="1" id="KW-0479">Metal-binding</keyword>
<keyword evidence="10" id="KW-1185">Reference proteome</keyword>
<feature type="compositionally biased region" description="Basic and acidic residues" evidence="7">
    <location>
        <begin position="24"/>
        <end position="39"/>
    </location>
</feature>
<dbReference type="Gene3D" id="3.30.50.10">
    <property type="entry name" value="Erythroid Transcription Factor GATA-1, subunit A"/>
    <property type="match status" value="1"/>
</dbReference>
<evidence type="ECO:0000256" key="5">
    <source>
        <dbReference type="ARBA" id="ARBA00023163"/>
    </source>
</evidence>
<organism evidence="9 10">
    <name type="scientific">Coniochaeta hoffmannii</name>
    <dbReference type="NCBI Taxonomy" id="91930"/>
    <lineage>
        <taxon>Eukaryota</taxon>
        <taxon>Fungi</taxon>
        <taxon>Dikarya</taxon>
        <taxon>Ascomycota</taxon>
        <taxon>Pezizomycotina</taxon>
        <taxon>Sordariomycetes</taxon>
        <taxon>Sordariomycetidae</taxon>
        <taxon>Coniochaetales</taxon>
        <taxon>Coniochaetaceae</taxon>
        <taxon>Coniochaeta</taxon>
    </lineage>
</organism>
<accession>A0AA38SCV5</accession>
<evidence type="ECO:0000256" key="3">
    <source>
        <dbReference type="ARBA" id="ARBA00022833"/>
    </source>
</evidence>
<evidence type="ECO:0000256" key="4">
    <source>
        <dbReference type="ARBA" id="ARBA00023015"/>
    </source>
</evidence>
<dbReference type="PANTHER" id="PTHR47172">
    <property type="entry name" value="OS01G0976800 PROTEIN"/>
    <property type="match status" value="1"/>
</dbReference>
<name>A0AA38SCV5_9PEZI</name>
<feature type="domain" description="GATA-type" evidence="8">
    <location>
        <begin position="118"/>
        <end position="150"/>
    </location>
</feature>